<dbReference type="InterPro" id="IPR001792">
    <property type="entry name" value="Acylphosphatase-like_dom"/>
</dbReference>
<reference evidence="7" key="2">
    <citation type="submission" date="2020-10" db="EMBL/GenBank/DDBJ databases">
        <title>Mucilaginibacter sp. nov., isolated from soil.</title>
        <authorList>
            <person name="Jeon C.O."/>
        </authorList>
    </citation>
    <scope>NUCLEOTIDE SEQUENCE</scope>
    <source>
        <strain evidence="7">R11</strain>
    </source>
</reference>
<name>A0A966DUI1_9SPHI</name>
<evidence type="ECO:0000256" key="5">
    <source>
        <dbReference type="RuleBase" id="RU004168"/>
    </source>
</evidence>
<proteinExistence type="inferred from homology"/>
<evidence type="ECO:0000256" key="1">
    <source>
        <dbReference type="ARBA" id="ARBA00005614"/>
    </source>
</evidence>
<evidence type="ECO:0000256" key="3">
    <source>
        <dbReference type="ARBA" id="ARBA00047645"/>
    </source>
</evidence>
<dbReference type="InterPro" id="IPR036046">
    <property type="entry name" value="Acylphosphatase-like_dom_sf"/>
</dbReference>
<dbReference type="AlphaFoldDB" id="A0A966DUI1"/>
<dbReference type="EC" id="3.6.1.7" evidence="2 4"/>
<protein>
    <recommendedName>
        <fullName evidence="2 4">acylphosphatase</fullName>
        <ecNumber evidence="2 4">3.6.1.7</ecNumber>
    </recommendedName>
</protein>
<keyword evidence="4" id="KW-0378">Hydrolase</keyword>
<evidence type="ECO:0000313" key="7">
    <source>
        <dbReference type="EMBL" id="NCD70447.1"/>
    </source>
</evidence>
<reference evidence="7" key="1">
    <citation type="submission" date="2020-01" db="EMBL/GenBank/DDBJ databases">
        <authorList>
            <person name="Seo Y.L."/>
        </authorList>
    </citation>
    <scope>NUCLEOTIDE SEQUENCE</scope>
    <source>
        <strain evidence="7">R11</strain>
    </source>
</reference>
<comment type="caution">
    <text evidence="7">The sequence shown here is derived from an EMBL/GenBank/DDBJ whole genome shotgun (WGS) entry which is preliminary data.</text>
</comment>
<comment type="similarity">
    <text evidence="1 5">Belongs to the acylphosphatase family.</text>
</comment>
<accession>A0A966DUI1</accession>
<dbReference type="PROSITE" id="PS51160">
    <property type="entry name" value="ACYLPHOSPHATASE_3"/>
    <property type="match status" value="1"/>
</dbReference>
<comment type="catalytic activity">
    <reaction evidence="3 4">
        <text>an acyl phosphate + H2O = a carboxylate + phosphate + H(+)</text>
        <dbReference type="Rhea" id="RHEA:14965"/>
        <dbReference type="ChEBI" id="CHEBI:15377"/>
        <dbReference type="ChEBI" id="CHEBI:15378"/>
        <dbReference type="ChEBI" id="CHEBI:29067"/>
        <dbReference type="ChEBI" id="CHEBI:43474"/>
        <dbReference type="ChEBI" id="CHEBI:59918"/>
        <dbReference type="EC" id="3.6.1.7"/>
    </reaction>
</comment>
<dbReference type="Gene3D" id="3.30.70.100">
    <property type="match status" value="1"/>
</dbReference>
<evidence type="ECO:0000259" key="6">
    <source>
        <dbReference type="PROSITE" id="PS51160"/>
    </source>
</evidence>
<dbReference type="Pfam" id="PF00708">
    <property type="entry name" value="Acylphosphatase"/>
    <property type="match status" value="1"/>
</dbReference>
<evidence type="ECO:0000256" key="2">
    <source>
        <dbReference type="ARBA" id="ARBA00012150"/>
    </source>
</evidence>
<evidence type="ECO:0000256" key="4">
    <source>
        <dbReference type="PROSITE-ProRule" id="PRU00520"/>
    </source>
</evidence>
<feature type="active site" evidence="4">
    <location>
        <position position="18"/>
    </location>
</feature>
<dbReference type="Proteomes" id="UP000638732">
    <property type="component" value="Unassembled WGS sequence"/>
</dbReference>
<dbReference type="InterPro" id="IPR020456">
    <property type="entry name" value="Acylphosphatase"/>
</dbReference>
<dbReference type="EMBL" id="WWEO01000043">
    <property type="protein sequence ID" value="NCD70447.1"/>
    <property type="molecule type" value="Genomic_DNA"/>
</dbReference>
<feature type="domain" description="Acylphosphatase-like" evidence="6">
    <location>
        <begin position="3"/>
        <end position="89"/>
    </location>
</feature>
<dbReference type="PANTHER" id="PTHR47268:SF4">
    <property type="entry name" value="ACYLPHOSPHATASE"/>
    <property type="match status" value="1"/>
</dbReference>
<evidence type="ECO:0000313" key="8">
    <source>
        <dbReference type="Proteomes" id="UP000638732"/>
    </source>
</evidence>
<dbReference type="GO" id="GO:0003998">
    <property type="term" value="F:acylphosphatase activity"/>
    <property type="evidence" value="ECO:0007669"/>
    <property type="project" value="UniProtKB-EC"/>
</dbReference>
<organism evidence="7 8">
    <name type="scientific">Mucilaginibacter agri</name>
    <dbReference type="NCBI Taxonomy" id="2695265"/>
    <lineage>
        <taxon>Bacteria</taxon>
        <taxon>Pseudomonadati</taxon>
        <taxon>Bacteroidota</taxon>
        <taxon>Sphingobacteriia</taxon>
        <taxon>Sphingobacteriales</taxon>
        <taxon>Sphingobacteriaceae</taxon>
        <taxon>Mucilaginibacter</taxon>
    </lineage>
</organism>
<dbReference type="PANTHER" id="PTHR47268">
    <property type="entry name" value="ACYLPHOSPHATASE"/>
    <property type="match status" value="1"/>
</dbReference>
<keyword evidence="8" id="KW-1185">Reference proteome</keyword>
<gene>
    <name evidence="7" type="ORF">GSY63_13845</name>
</gene>
<dbReference type="SUPFAM" id="SSF54975">
    <property type="entry name" value="Acylphosphatase/BLUF domain-like"/>
    <property type="match status" value="1"/>
</dbReference>
<sequence length="94" mass="10482">MKHIDIIVQGKVQGVNYRQSTKAVADQVGVKGYVLNQDDGNVFIAAEADEMLLDIFLDWCKDGPEAARVSNLTTTDGELKNYRNFEVLKKPPVQ</sequence>
<feature type="active site" evidence="4">
    <location>
        <position position="36"/>
    </location>
</feature>